<sequence>MSIYPSLEDMKIDHLMKAQQALANQVQTSTSNSYPPISNSYPYPNQNHTSTQSSIPSAISLKHVYPALKDFMGLELSEDVIAKNLPEYSQVALLQQSSLVPAPTGAPNNLVAPISGQTAGLQKAQVSHGIRELVLCKDKDGKVGLRVKPIDNGVFVSLVIEKSPAAMAGLRFGDQILQINGTTVAGFTMDKVHDLLKKSPVNGISVVVRDRPFERTITLHKDSGGILGFQFKNGKINSIIKDSSAARNGVLIEHQLLEVDGQNVVGLKDKEISKIIDGCKGVVTITVIPSFIYDHMIKKMAGSLLKELMDHSIPNF</sequence>
<gene>
    <name evidence="4" type="ORF">HHI36_008917</name>
</gene>
<keyword evidence="5" id="KW-1185">Reference proteome</keyword>
<dbReference type="InterPro" id="IPR001478">
    <property type="entry name" value="PDZ"/>
</dbReference>
<keyword evidence="1" id="KW-0677">Repeat</keyword>
<dbReference type="CDD" id="cd06721">
    <property type="entry name" value="PDZ1_syntenin-like"/>
    <property type="match status" value="1"/>
</dbReference>
<dbReference type="PANTHER" id="PTHR12345">
    <property type="entry name" value="SYNTENIN RELATED"/>
    <property type="match status" value="1"/>
</dbReference>
<evidence type="ECO:0000256" key="1">
    <source>
        <dbReference type="ARBA" id="ARBA00022737"/>
    </source>
</evidence>
<dbReference type="FunFam" id="2.30.42.10:FF:000043">
    <property type="entry name" value="Syntenin-1 isoform X1"/>
    <property type="match status" value="1"/>
</dbReference>
<evidence type="ECO:0000256" key="2">
    <source>
        <dbReference type="SAM" id="MobiDB-lite"/>
    </source>
</evidence>
<proteinExistence type="predicted"/>
<dbReference type="Gene3D" id="2.30.42.10">
    <property type="match status" value="2"/>
</dbReference>
<accession>A0ABD2MUD4</accession>
<comment type="caution">
    <text evidence="4">The sequence shown here is derived from an EMBL/GenBank/DDBJ whole genome shotgun (WGS) entry which is preliminary data.</text>
</comment>
<dbReference type="EMBL" id="JABFTP020000021">
    <property type="protein sequence ID" value="KAL3269860.1"/>
    <property type="molecule type" value="Genomic_DNA"/>
</dbReference>
<dbReference type="PROSITE" id="PS50106">
    <property type="entry name" value="PDZ"/>
    <property type="match status" value="2"/>
</dbReference>
<feature type="compositionally biased region" description="Low complexity" evidence="2">
    <location>
        <begin position="31"/>
        <end position="47"/>
    </location>
</feature>
<dbReference type="PANTHER" id="PTHR12345:SF3">
    <property type="entry name" value="PDZ DOMAIN-CONTAINING PROTEIN"/>
    <property type="match status" value="1"/>
</dbReference>
<name>A0ABD2MUD4_9CUCU</name>
<dbReference type="Proteomes" id="UP001516400">
    <property type="component" value="Unassembled WGS sequence"/>
</dbReference>
<organism evidence="4 5">
    <name type="scientific">Cryptolaemus montrouzieri</name>
    <dbReference type="NCBI Taxonomy" id="559131"/>
    <lineage>
        <taxon>Eukaryota</taxon>
        <taxon>Metazoa</taxon>
        <taxon>Ecdysozoa</taxon>
        <taxon>Arthropoda</taxon>
        <taxon>Hexapoda</taxon>
        <taxon>Insecta</taxon>
        <taxon>Pterygota</taxon>
        <taxon>Neoptera</taxon>
        <taxon>Endopterygota</taxon>
        <taxon>Coleoptera</taxon>
        <taxon>Polyphaga</taxon>
        <taxon>Cucujiformia</taxon>
        <taxon>Coccinelloidea</taxon>
        <taxon>Coccinellidae</taxon>
        <taxon>Scymninae</taxon>
        <taxon>Scymnini</taxon>
        <taxon>Cryptolaemus</taxon>
    </lineage>
</organism>
<dbReference type="InterPro" id="IPR051230">
    <property type="entry name" value="APP-Binding"/>
</dbReference>
<feature type="region of interest" description="Disordered" evidence="2">
    <location>
        <begin position="23"/>
        <end position="54"/>
    </location>
</feature>
<dbReference type="CDD" id="cd06794">
    <property type="entry name" value="PDZ2_syntenin-like"/>
    <property type="match status" value="1"/>
</dbReference>
<dbReference type="AlphaFoldDB" id="A0ABD2MUD4"/>
<evidence type="ECO:0000313" key="4">
    <source>
        <dbReference type="EMBL" id="KAL3269860.1"/>
    </source>
</evidence>
<reference evidence="4 5" key="1">
    <citation type="journal article" date="2021" name="BMC Biol.">
        <title>Horizontally acquired antibacterial genes associated with adaptive radiation of ladybird beetles.</title>
        <authorList>
            <person name="Li H.S."/>
            <person name="Tang X.F."/>
            <person name="Huang Y.H."/>
            <person name="Xu Z.Y."/>
            <person name="Chen M.L."/>
            <person name="Du X.Y."/>
            <person name="Qiu B.Y."/>
            <person name="Chen P.T."/>
            <person name="Zhang W."/>
            <person name="Slipinski A."/>
            <person name="Escalona H.E."/>
            <person name="Waterhouse R.M."/>
            <person name="Zwick A."/>
            <person name="Pang H."/>
        </authorList>
    </citation>
    <scope>NUCLEOTIDE SEQUENCE [LARGE SCALE GENOMIC DNA]</scope>
    <source>
        <strain evidence="4">SYSU2018</strain>
    </source>
</reference>
<feature type="domain" description="PDZ" evidence="3">
    <location>
        <begin position="216"/>
        <end position="291"/>
    </location>
</feature>
<evidence type="ECO:0000313" key="5">
    <source>
        <dbReference type="Proteomes" id="UP001516400"/>
    </source>
</evidence>
<dbReference type="Pfam" id="PF00595">
    <property type="entry name" value="PDZ"/>
    <property type="match status" value="2"/>
</dbReference>
<protein>
    <recommendedName>
        <fullName evidence="3">PDZ domain-containing protein</fullName>
    </recommendedName>
</protein>
<dbReference type="SMART" id="SM00228">
    <property type="entry name" value="PDZ"/>
    <property type="match status" value="2"/>
</dbReference>
<feature type="domain" description="PDZ" evidence="3">
    <location>
        <begin position="132"/>
        <end position="211"/>
    </location>
</feature>
<dbReference type="InterPro" id="IPR036034">
    <property type="entry name" value="PDZ_sf"/>
</dbReference>
<evidence type="ECO:0000259" key="3">
    <source>
        <dbReference type="PROSITE" id="PS50106"/>
    </source>
</evidence>
<dbReference type="SUPFAM" id="SSF50156">
    <property type="entry name" value="PDZ domain-like"/>
    <property type="match status" value="2"/>
</dbReference>